<evidence type="ECO:0000256" key="6">
    <source>
        <dbReference type="ARBA" id="ARBA00023237"/>
    </source>
</evidence>
<dbReference type="PROSITE" id="PS00018">
    <property type="entry name" value="EF_HAND_1"/>
    <property type="match status" value="1"/>
</dbReference>
<dbReference type="RefSeq" id="WP_212188376.1">
    <property type="nucleotide sequence ID" value="NZ_JAGTAR010000002.1"/>
</dbReference>
<dbReference type="InterPro" id="IPR036942">
    <property type="entry name" value="Beta-barrel_TonB_sf"/>
</dbReference>
<proteinExistence type="inferred from homology"/>
<evidence type="ECO:0000256" key="2">
    <source>
        <dbReference type="ARBA" id="ARBA00022448"/>
    </source>
</evidence>
<evidence type="ECO:0000256" key="7">
    <source>
        <dbReference type="PROSITE-ProRule" id="PRU01360"/>
    </source>
</evidence>
<evidence type="ECO:0000256" key="5">
    <source>
        <dbReference type="ARBA" id="ARBA00023136"/>
    </source>
</evidence>
<dbReference type="AlphaFoldDB" id="A0A941F126"/>
<dbReference type="Gene3D" id="2.60.40.1120">
    <property type="entry name" value="Carboxypeptidase-like, regulatory domain"/>
    <property type="match status" value="1"/>
</dbReference>
<evidence type="ECO:0000256" key="1">
    <source>
        <dbReference type="ARBA" id="ARBA00004571"/>
    </source>
</evidence>
<accession>A0A941F126</accession>
<keyword evidence="2 7" id="KW-0813">Transport</keyword>
<dbReference type="InterPro" id="IPR008969">
    <property type="entry name" value="CarboxyPept-like_regulatory"/>
</dbReference>
<dbReference type="Gene3D" id="2.40.170.20">
    <property type="entry name" value="TonB-dependent receptor, beta-barrel domain"/>
    <property type="match status" value="1"/>
</dbReference>
<keyword evidence="3 7" id="KW-1134">Transmembrane beta strand</keyword>
<dbReference type="NCBIfam" id="TIGR04056">
    <property type="entry name" value="OMP_RagA_SusC"/>
    <property type="match status" value="1"/>
</dbReference>
<dbReference type="SUPFAM" id="SSF56935">
    <property type="entry name" value="Porins"/>
    <property type="match status" value="1"/>
</dbReference>
<reference evidence="9" key="2">
    <citation type="submission" date="2021-04" db="EMBL/GenBank/DDBJ databases">
        <authorList>
            <person name="Zhang T."/>
            <person name="Zhang Y."/>
            <person name="Lu D."/>
            <person name="Zuo D."/>
            <person name="Du Z."/>
        </authorList>
    </citation>
    <scope>NUCLEOTIDE SEQUENCE</scope>
    <source>
        <strain evidence="9">JR1</strain>
    </source>
</reference>
<comment type="caution">
    <text evidence="9">The sequence shown here is derived from an EMBL/GenBank/DDBJ whole genome shotgun (WGS) entry which is preliminary data.</text>
</comment>
<organism evidence="9 10">
    <name type="scientific">Carboxylicivirga sediminis</name>
    <dbReference type="NCBI Taxonomy" id="2006564"/>
    <lineage>
        <taxon>Bacteria</taxon>
        <taxon>Pseudomonadati</taxon>
        <taxon>Bacteroidota</taxon>
        <taxon>Bacteroidia</taxon>
        <taxon>Marinilabiliales</taxon>
        <taxon>Marinilabiliaceae</taxon>
        <taxon>Carboxylicivirga</taxon>
    </lineage>
</organism>
<dbReference type="InterPro" id="IPR018247">
    <property type="entry name" value="EF_Hand_1_Ca_BS"/>
</dbReference>
<evidence type="ECO:0000259" key="8">
    <source>
        <dbReference type="Pfam" id="PF07715"/>
    </source>
</evidence>
<dbReference type="Pfam" id="PF07715">
    <property type="entry name" value="Plug"/>
    <property type="match status" value="1"/>
</dbReference>
<evidence type="ECO:0000256" key="4">
    <source>
        <dbReference type="ARBA" id="ARBA00022692"/>
    </source>
</evidence>
<dbReference type="SUPFAM" id="SSF49464">
    <property type="entry name" value="Carboxypeptidase regulatory domain-like"/>
    <property type="match status" value="1"/>
</dbReference>
<dbReference type="InterPro" id="IPR039426">
    <property type="entry name" value="TonB-dep_rcpt-like"/>
</dbReference>
<comment type="subcellular location">
    <subcellularLocation>
        <location evidence="1 7">Cell outer membrane</location>
        <topology evidence="1 7">Multi-pass membrane protein</topology>
    </subcellularLocation>
</comment>
<evidence type="ECO:0000256" key="3">
    <source>
        <dbReference type="ARBA" id="ARBA00022452"/>
    </source>
</evidence>
<dbReference type="InterPro" id="IPR012910">
    <property type="entry name" value="Plug_dom"/>
</dbReference>
<dbReference type="Gene3D" id="2.170.130.10">
    <property type="entry name" value="TonB-dependent receptor, plug domain"/>
    <property type="match status" value="1"/>
</dbReference>
<name>A0A941F126_9BACT</name>
<keyword evidence="10" id="KW-1185">Reference proteome</keyword>
<keyword evidence="5 7" id="KW-0472">Membrane</keyword>
<reference evidence="9" key="1">
    <citation type="journal article" date="2018" name="Int. J. Syst. Evol. Microbiol.">
        <title>Carboxylicivirga sediminis sp. nov., isolated from coastal sediment.</title>
        <authorList>
            <person name="Wang F.Q."/>
            <person name="Ren L.H."/>
            <person name="Zou R.J."/>
            <person name="Sun Y.Z."/>
            <person name="Liu X.J."/>
            <person name="Jiang F."/>
            <person name="Liu L.J."/>
        </authorList>
    </citation>
    <scope>NUCLEOTIDE SEQUENCE</scope>
    <source>
        <strain evidence="9">JR1</strain>
    </source>
</reference>
<evidence type="ECO:0000313" key="10">
    <source>
        <dbReference type="Proteomes" id="UP000679220"/>
    </source>
</evidence>
<gene>
    <name evidence="9" type="ORF">KDU71_02800</name>
</gene>
<sequence length="1002" mass="111893">MKIIYHNIRVMAMPLLLLVSMLFLIPQYGMSQKNNITISSTVTDANGIPVANAMVRVFNKGKVIHTNNDGLFKLEVNSDAAIYISANGFETQMYELSQGLPEKTITLAALTPFLFPEDQINIPFETIEKNRLTGAVSVVDGDELLSYPDLSMLNSLAGRVAGLYSTQNSSTPGWNSPTLTIRGLGGLGNNRPLILVDGFEREANALLPEEIESVEVLKDVTAKMLYGSKAADGVIVITTKRGKNNSRDANISMEYGIMAPTSDPQWLNAADYATLYNQARANDGLAPIYSNDAIAAYRNGSSPILHPNNDFNGMYLNNHMPMKRVTTEFRGGGKSSAYYVNMGYTGTGGLEDIKEPTEYNKFNLRGNLDIDVTSVTSVKMDIAGRMEYRRSANITTQDFFGALSSHRPNEYPVFIPTDSLALLGGSYLHSDNIYGLGNETGYKKQENRNIQFNLGLHFNLNKYIEGLSAGVALSYDNENYYRYANAINFASYQLVPTYTDEEYNLVKLRQENHGSPDKLSEKDKSYNHRVGSTWNIDYSRTFNGSHELNTNLVLQQYQTQRYNQIQYDKFANYGLRINYAYKNKYVAELNTSLMGSSHFTGSNQFGLFPALGLAWIISNEDFLADNASINYLKLKASGGVMGSDKGLSYFLYEDQYSQNGSVSFGPTNKNNRRVYQLDKYGNADLTWEKRREINVGIESLLFNNTLSVELNYFNIFDYDIITSPWANHPSYIGTNLYSVNHGEVVNNGFEGDIIYFKNMGDFKLSAGVNFVYSKSEVQKSIELPYPAELQYLSGVGQSVDVMRGYAHNGFVTDADIAAGYTSTLGAVKAGDIMYADINNDGVIDPKDLQVIGNSFPRLNMGMHINLQYKGFGLYALGVFQNGFDVMKNNRYFWNYGERKYSAEAMSNDYVPLTTTNGTNNFTGSNYWLEDAGYFKLKNVELSYLFPEKLLPKLYMKKAKVFVRGTNLLTISQFDNLDAENIDAGINDFPLMKAITGGISVTF</sequence>
<dbReference type="EMBL" id="JAGTAR010000002">
    <property type="protein sequence ID" value="MBR8534474.1"/>
    <property type="molecule type" value="Genomic_DNA"/>
</dbReference>
<dbReference type="PROSITE" id="PS52016">
    <property type="entry name" value="TONB_DEPENDENT_REC_3"/>
    <property type="match status" value="1"/>
</dbReference>
<comment type="similarity">
    <text evidence="7">Belongs to the TonB-dependent receptor family.</text>
</comment>
<dbReference type="InterPro" id="IPR023996">
    <property type="entry name" value="TonB-dep_OMP_SusC/RagA"/>
</dbReference>
<keyword evidence="4 7" id="KW-0812">Transmembrane</keyword>
<dbReference type="InterPro" id="IPR037066">
    <property type="entry name" value="Plug_dom_sf"/>
</dbReference>
<dbReference type="GO" id="GO:0009279">
    <property type="term" value="C:cell outer membrane"/>
    <property type="evidence" value="ECO:0007669"/>
    <property type="project" value="UniProtKB-SubCell"/>
</dbReference>
<keyword evidence="6 7" id="KW-0998">Cell outer membrane</keyword>
<dbReference type="Proteomes" id="UP000679220">
    <property type="component" value="Unassembled WGS sequence"/>
</dbReference>
<protein>
    <submittedName>
        <fullName evidence="9">SusC/RagA family TonB-linked outer membrane protein</fullName>
    </submittedName>
</protein>
<feature type="domain" description="TonB-dependent receptor plug" evidence="8">
    <location>
        <begin position="129"/>
        <end position="234"/>
    </location>
</feature>
<evidence type="ECO:0000313" key="9">
    <source>
        <dbReference type="EMBL" id="MBR8534474.1"/>
    </source>
</evidence>